<dbReference type="EMBL" id="CP091871">
    <property type="protein sequence ID" value="WEU40036.1"/>
    <property type="molecule type" value="Genomic_DNA"/>
</dbReference>
<evidence type="ECO:0000313" key="1">
    <source>
        <dbReference type="EMBL" id="WEU40036.1"/>
    </source>
</evidence>
<reference evidence="1" key="2">
    <citation type="journal article" date="2022" name="Nat. Microbiol.">
        <title>A closed Candidatus Odinarchaeum chromosome exposes Asgard archaeal viruses.</title>
        <authorList>
            <person name="Tamarit D."/>
            <person name="Caceres E.F."/>
            <person name="Krupovic M."/>
            <person name="Nijland R."/>
            <person name="Eme L."/>
            <person name="Robinson N.P."/>
            <person name="Ettema T.J.G."/>
        </authorList>
    </citation>
    <scope>NUCLEOTIDE SEQUENCE</scope>
    <source>
        <strain evidence="1">LCB_4</strain>
    </source>
</reference>
<organism evidence="1 2">
    <name type="scientific">Odinarchaeota yellowstonii (strain LCB_4)</name>
    <dbReference type="NCBI Taxonomy" id="1841599"/>
    <lineage>
        <taxon>Archaea</taxon>
        <taxon>Promethearchaeati</taxon>
        <taxon>Candidatus Odinarchaeota</taxon>
        <taxon>Candidatus Odinarchaeia</taxon>
        <taxon>Candidatus Odinarchaeales</taxon>
        <taxon>Candidatus Odinarchaeaceae</taxon>
        <taxon>Candidatus Odinarchaeum</taxon>
    </lineage>
</organism>
<keyword evidence="1" id="KW-0378">Hydrolase</keyword>
<proteinExistence type="predicted"/>
<dbReference type="Proteomes" id="UP000186851">
    <property type="component" value="Chromosome"/>
</dbReference>
<dbReference type="InterPro" id="IPR016195">
    <property type="entry name" value="Pol/histidinol_Pase-like"/>
</dbReference>
<dbReference type="KEGG" id="oyw:OdinLCB4_006075"/>
<accession>A0AAF0D1P9</accession>
<dbReference type="AlphaFoldDB" id="A0AAF0D1P9"/>
<dbReference type="GO" id="GO:0004519">
    <property type="term" value="F:endonuclease activity"/>
    <property type="evidence" value="ECO:0007669"/>
    <property type="project" value="UniProtKB-KW"/>
</dbReference>
<protein>
    <submittedName>
        <fullName evidence="1">Endonuclease Q family protein</fullName>
    </submittedName>
</protein>
<keyword evidence="1" id="KW-0540">Nuclease</keyword>
<gene>
    <name evidence="1" type="ORF">OdinLCB4_006075</name>
</gene>
<dbReference type="CDD" id="cd19067">
    <property type="entry name" value="PfuEndoQ-like"/>
    <property type="match status" value="1"/>
</dbReference>
<name>A0AAF0D1P9_ODILC</name>
<evidence type="ECO:0000313" key="2">
    <source>
        <dbReference type="Proteomes" id="UP000186851"/>
    </source>
</evidence>
<sequence>MVDLIADLHIHGKYSGGSSKNLDIEELTYYAGLKGVSILATGDFTYSKWLSELESKLTFEEDAGIYSFRKDNFKVYFILQAEVNTVTGDEKRGGKRVHHIILAPSFDVVKQIKDVLARYGGLESDARPTLKIPIPEFIEVVKEVDELIEIIPAHIFTPWYGLLGSFNGYDHIRDCYEDKLSEIHCLETGLSADPTYIQAISWLDDYSIISCSDLHSYYPHRLGREATVFNLKKPSYKEIIEAIRLNDERLKMTIEFKPEEGKYNYDGCRPEHHTNGEDFYSHPFITDKLKNCPICKRKITRGVLSRVIQLSDRPLGFKREKGKPFKYLLPLTEIIAYTYNINSPWSSKVIEIYRKLVEAYGSEYNLLLSDNLDLSSLTRYVDEKLALNISAVKRGEFYFDPPGHDGVYGKLKIGVKEQKVEYKKEDKNIGQRLLTDY</sequence>
<dbReference type="SUPFAM" id="SSF89550">
    <property type="entry name" value="PHP domain-like"/>
    <property type="match status" value="1"/>
</dbReference>
<dbReference type="PANTHER" id="PTHR40084">
    <property type="entry name" value="PHOSPHOHYDROLASE, PHP FAMILY"/>
    <property type="match status" value="1"/>
</dbReference>
<dbReference type="Gene3D" id="3.20.20.140">
    <property type="entry name" value="Metal-dependent hydrolases"/>
    <property type="match status" value="1"/>
</dbReference>
<reference evidence="1" key="1">
    <citation type="journal article" date="2017" name="Nature">
        <title>Asgard archaea illuminate the origin of eukaryotic cellular complexity.</title>
        <authorList>
            <person name="Zaremba-Niedzwiedzka K."/>
            <person name="Caceres E.F."/>
            <person name="Saw J.H."/>
            <person name="Backstrom D."/>
            <person name="Juzokaite L."/>
            <person name="Vancaester E."/>
            <person name="Seitz K.W."/>
            <person name="Anantharaman K."/>
            <person name="Starnawski P."/>
            <person name="Kjeldsen K.U."/>
            <person name="Scott M.B."/>
            <person name="Nunoura T."/>
            <person name="Banfield J.F."/>
            <person name="Schramm A."/>
            <person name="Baker B.J."/>
            <person name="Spang A."/>
            <person name="Ettema T.J.G."/>
        </authorList>
    </citation>
    <scope>NUCLEOTIDE SEQUENCE</scope>
    <source>
        <strain evidence="1">LCB_4</strain>
    </source>
</reference>
<dbReference type="PANTHER" id="PTHR40084:SF1">
    <property type="entry name" value="PHOSPHOTRANSFERASE"/>
    <property type="match status" value="1"/>
</dbReference>
<keyword evidence="1" id="KW-0255">Endonuclease</keyword>